<accession>A0A6P2DLA0</accession>
<keyword evidence="2" id="KW-0472">Membrane</keyword>
<dbReference type="AlphaFoldDB" id="A0A6P2DLA0"/>
<dbReference type="KEGG" id="gms:SOIL9_72710"/>
<keyword evidence="4" id="KW-1185">Reference proteome</keyword>
<feature type="transmembrane region" description="Helical" evidence="2">
    <location>
        <begin position="35"/>
        <end position="52"/>
    </location>
</feature>
<dbReference type="RefSeq" id="WP_162672951.1">
    <property type="nucleotide sequence ID" value="NZ_LR593886.1"/>
</dbReference>
<dbReference type="Proteomes" id="UP000464178">
    <property type="component" value="Chromosome"/>
</dbReference>
<gene>
    <name evidence="3" type="ORF">SOIL9_72710</name>
</gene>
<keyword evidence="2" id="KW-0812">Transmembrane</keyword>
<sequence length="602" mass="66205">MADGRDQSGGFSYRTALPWTNIFRSFQIALDPRKLFVAALGILAMSFSWWLLSNVFYYKAPLANDPEYGAAAIEKSYEGKKKANDTNYTADDFTRIGAEKYKRDYEQWQVLDSLAGPGGRLRTLPWYEYRGPNPFLFFTDALGGSSEDRARAVYGFISGSVPVLVEPLVKLLLPVAKLLSPGVSPQTRLYLFLILLSNVAVWAFCGGVITRLAAVQLANKGPITLKQAVQFVAKRYLSYLGAPLVPLGIISLVVVGLILYGLLALIPFIGDIVLLGVGLPLVIVGGAIMTVFLVGLVGYPMMYTTLSVEGDQSDTFDALSRSVNYVYQAPWHYLWNWFVAIIYGAAVTLFVLFFASVAVYVGKWAVGLTASGLWQDRKPEYMFVYAPESFGWRELLTKDSPYAVQGEWTGLDRDGKETTDPTKVIRQVYHYKPVNQEIYDESKKEFWMYNKWGAGLVCFWLTLAFLMMLGFSYSFFWSSATMIYFLMRKKVDEAELDEVFEDDEPEAPLAPPKLAPTPAPAPADATVPLGSSLLNKPAVSPPVVVPPVVVSPPPVVVQSPPPPPATLPFNPPTASSPPPAPAVSPPTPVEEPKKPADDAPLG</sequence>
<feature type="region of interest" description="Disordered" evidence="1">
    <location>
        <begin position="554"/>
        <end position="602"/>
    </location>
</feature>
<evidence type="ECO:0000256" key="1">
    <source>
        <dbReference type="SAM" id="MobiDB-lite"/>
    </source>
</evidence>
<name>A0A6P2DLA0_9BACT</name>
<evidence type="ECO:0000313" key="3">
    <source>
        <dbReference type="EMBL" id="VTS03174.1"/>
    </source>
</evidence>
<evidence type="ECO:0000313" key="4">
    <source>
        <dbReference type="Proteomes" id="UP000464178"/>
    </source>
</evidence>
<protein>
    <submittedName>
        <fullName evidence="3">Uncharacterized protein</fullName>
    </submittedName>
</protein>
<proteinExistence type="predicted"/>
<feature type="transmembrane region" description="Helical" evidence="2">
    <location>
        <begin position="189"/>
        <end position="215"/>
    </location>
</feature>
<evidence type="ECO:0000256" key="2">
    <source>
        <dbReference type="SAM" id="Phobius"/>
    </source>
</evidence>
<feature type="compositionally biased region" description="Pro residues" evidence="1">
    <location>
        <begin position="554"/>
        <end position="589"/>
    </location>
</feature>
<dbReference type="EMBL" id="LR593886">
    <property type="protein sequence ID" value="VTS03174.1"/>
    <property type="molecule type" value="Genomic_DNA"/>
</dbReference>
<reference evidence="3 4" key="1">
    <citation type="submission" date="2019-05" db="EMBL/GenBank/DDBJ databases">
        <authorList>
            <consortium name="Science for Life Laboratories"/>
        </authorList>
    </citation>
    <scope>NUCLEOTIDE SEQUENCE [LARGE SCALE GENOMIC DNA]</scope>
    <source>
        <strain evidence="3">Soil9</strain>
    </source>
</reference>
<feature type="region of interest" description="Disordered" evidence="1">
    <location>
        <begin position="500"/>
        <end position="527"/>
    </location>
</feature>
<feature type="compositionally biased region" description="Basic and acidic residues" evidence="1">
    <location>
        <begin position="590"/>
        <end position="602"/>
    </location>
</feature>
<feature type="transmembrane region" description="Helical" evidence="2">
    <location>
        <begin position="452"/>
        <end position="480"/>
    </location>
</feature>
<feature type="transmembrane region" description="Helical" evidence="2">
    <location>
        <begin position="236"/>
        <end position="266"/>
    </location>
</feature>
<keyword evidence="2" id="KW-1133">Transmembrane helix</keyword>
<feature type="transmembrane region" description="Helical" evidence="2">
    <location>
        <begin position="272"/>
        <end position="297"/>
    </location>
</feature>
<organism evidence="3 4">
    <name type="scientific">Gemmata massiliana</name>
    <dbReference type="NCBI Taxonomy" id="1210884"/>
    <lineage>
        <taxon>Bacteria</taxon>
        <taxon>Pseudomonadati</taxon>
        <taxon>Planctomycetota</taxon>
        <taxon>Planctomycetia</taxon>
        <taxon>Gemmatales</taxon>
        <taxon>Gemmataceae</taxon>
        <taxon>Gemmata</taxon>
    </lineage>
</organism>
<feature type="transmembrane region" description="Helical" evidence="2">
    <location>
        <begin position="337"/>
        <end position="361"/>
    </location>
</feature>
<feature type="compositionally biased region" description="Pro residues" evidence="1">
    <location>
        <begin position="508"/>
        <end position="521"/>
    </location>
</feature>